<dbReference type="GO" id="GO:0015940">
    <property type="term" value="P:pantothenate biosynthetic process"/>
    <property type="evidence" value="ECO:0007669"/>
    <property type="project" value="UniProtKB-UniRule"/>
</dbReference>
<gene>
    <name evidence="13" type="primary">panC</name>
    <name evidence="14" type="ORF">LUCI_2261</name>
</gene>
<keyword evidence="7 13" id="KW-0436">Ligase</keyword>
<comment type="catalytic activity">
    <reaction evidence="11 13">
        <text>(R)-pantoate + beta-alanine + ATP = (R)-pantothenate + AMP + diphosphate + H(+)</text>
        <dbReference type="Rhea" id="RHEA:10912"/>
        <dbReference type="ChEBI" id="CHEBI:15378"/>
        <dbReference type="ChEBI" id="CHEBI:15980"/>
        <dbReference type="ChEBI" id="CHEBI:29032"/>
        <dbReference type="ChEBI" id="CHEBI:30616"/>
        <dbReference type="ChEBI" id="CHEBI:33019"/>
        <dbReference type="ChEBI" id="CHEBI:57966"/>
        <dbReference type="ChEBI" id="CHEBI:456215"/>
        <dbReference type="EC" id="6.3.2.1"/>
    </reaction>
</comment>
<dbReference type="InterPro" id="IPR014729">
    <property type="entry name" value="Rossmann-like_a/b/a_fold"/>
</dbReference>
<dbReference type="NCBIfam" id="TIGR00125">
    <property type="entry name" value="cyt_tran_rel"/>
    <property type="match status" value="1"/>
</dbReference>
<evidence type="ECO:0000256" key="12">
    <source>
        <dbReference type="ARBA" id="ARBA00055042"/>
    </source>
</evidence>
<organism evidence="14 15">
    <name type="scientific">Lucifera butyrica</name>
    <dbReference type="NCBI Taxonomy" id="1351585"/>
    <lineage>
        <taxon>Bacteria</taxon>
        <taxon>Bacillati</taxon>
        <taxon>Bacillota</taxon>
        <taxon>Negativicutes</taxon>
        <taxon>Veillonellales</taxon>
        <taxon>Veillonellaceae</taxon>
        <taxon>Lucifera</taxon>
    </lineage>
</organism>
<feature type="binding site" evidence="13">
    <location>
        <position position="154"/>
    </location>
    <ligand>
        <name>(R)-pantoate</name>
        <dbReference type="ChEBI" id="CHEBI:15980"/>
    </ligand>
</feature>
<protein>
    <recommendedName>
        <fullName evidence="5 13">Pantothenate synthetase</fullName>
        <shortName evidence="13">PS</shortName>
        <ecNumber evidence="4 13">6.3.2.1</ecNumber>
    </recommendedName>
    <alternativeName>
        <fullName evidence="13">Pantoate--beta-alanine ligase</fullName>
    </alternativeName>
    <alternativeName>
        <fullName evidence="13">Pantoate-activating enzyme</fullName>
    </alternativeName>
</protein>
<evidence type="ECO:0000256" key="8">
    <source>
        <dbReference type="ARBA" id="ARBA00022655"/>
    </source>
</evidence>
<feature type="binding site" evidence="13">
    <location>
        <begin position="148"/>
        <end position="151"/>
    </location>
    <ligand>
        <name>ATP</name>
        <dbReference type="ChEBI" id="CHEBI:30616"/>
    </ligand>
</feature>
<comment type="similarity">
    <text evidence="3 13">Belongs to the pantothenate synthetase family.</text>
</comment>
<feature type="binding site" evidence="13">
    <location>
        <begin position="185"/>
        <end position="188"/>
    </location>
    <ligand>
        <name>ATP</name>
        <dbReference type="ChEBI" id="CHEBI:30616"/>
    </ligand>
</feature>
<dbReference type="FunFam" id="3.40.50.620:FF:000114">
    <property type="entry name" value="Pantothenate synthetase"/>
    <property type="match status" value="1"/>
</dbReference>
<comment type="pathway">
    <text evidence="2 13">Cofactor biosynthesis; (R)-pantothenate biosynthesis; (R)-pantothenate from (R)-pantoate and beta-alanine: step 1/1.</text>
</comment>
<dbReference type="OrthoDB" id="9773087at2"/>
<feature type="binding site" evidence="13">
    <location>
        <position position="177"/>
    </location>
    <ligand>
        <name>ATP</name>
        <dbReference type="ChEBI" id="CHEBI:30616"/>
    </ligand>
</feature>
<reference evidence="14 15" key="1">
    <citation type="submission" date="2018-06" db="EMBL/GenBank/DDBJ databases">
        <authorList>
            <person name="Strepis N."/>
        </authorList>
    </citation>
    <scope>NUCLEOTIDE SEQUENCE [LARGE SCALE GENOMIC DNA]</scope>
    <source>
        <strain evidence="14">LUCI</strain>
    </source>
</reference>
<keyword evidence="6 13" id="KW-0963">Cytoplasm</keyword>
<evidence type="ECO:0000256" key="6">
    <source>
        <dbReference type="ARBA" id="ARBA00022490"/>
    </source>
</evidence>
<dbReference type="GO" id="GO:0004592">
    <property type="term" value="F:pantoate-beta-alanine ligase activity"/>
    <property type="evidence" value="ECO:0007669"/>
    <property type="project" value="UniProtKB-UniRule"/>
</dbReference>
<comment type="function">
    <text evidence="12 13">Catalyzes the condensation of pantoate with beta-alanine in an ATP-dependent reaction via a pantoyl-adenylate intermediate.</text>
</comment>
<evidence type="ECO:0000256" key="7">
    <source>
        <dbReference type="ARBA" id="ARBA00022598"/>
    </source>
</evidence>
<dbReference type="Pfam" id="PF02569">
    <property type="entry name" value="Pantoate_ligase"/>
    <property type="match status" value="1"/>
</dbReference>
<keyword evidence="8 13" id="KW-0566">Pantothenate biosynthesis</keyword>
<feature type="active site" description="Proton donor" evidence="13">
    <location>
        <position position="38"/>
    </location>
</feature>
<dbReference type="GO" id="GO:0005829">
    <property type="term" value="C:cytosol"/>
    <property type="evidence" value="ECO:0007669"/>
    <property type="project" value="TreeGrafter"/>
</dbReference>
<evidence type="ECO:0000256" key="3">
    <source>
        <dbReference type="ARBA" id="ARBA00009256"/>
    </source>
</evidence>
<evidence type="ECO:0000256" key="1">
    <source>
        <dbReference type="ARBA" id="ARBA00004496"/>
    </source>
</evidence>
<dbReference type="EMBL" id="UPPP01000070">
    <property type="protein sequence ID" value="VBB07017.1"/>
    <property type="molecule type" value="Genomic_DNA"/>
</dbReference>
<evidence type="ECO:0000256" key="10">
    <source>
        <dbReference type="ARBA" id="ARBA00022840"/>
    </source>
</evidence>
<evidence type="ECO:0000256" key="5">
    <source>
        <dbReference type="ARBA" id="ARBA00014155"/>
    </source>
</evidence>
<dbReference type="SUPFAM" id="SSF52374">
    <property type="entry name" value="Nucleotidylyl transferase"/>
    <property type="match status" value="1"/>
</dbReference>
<comment type="miscellaneous">
    <text evidence="13">The reaction proceeds by a bi uni uni bi ping pong mechanism.</text>
</comment>
<dbReference type="InterPro" id="IPR042176">
    <property type="entry name" value="Pantoate_ligase_C"/>
</dbReference>
<keyword evidence="9 13" id="KW-0547">Nucleotide-binding</keyword>
<keyword evidence="15" id="KW-1185">Reference proteome</keyword>
<dbReference type="PANTHER" id="PTHR21299:SF1">
    <property type="entry name" value="PANTOATE--BETA-ALANINE LIGASE"/>
    <property type="match status" value="1"/>
</dbReference>
<dbReference type="NCBIfam" id="TIGR00018">
    <property type="entry name" value="panC"/>
    <property type="match status" value="1"/>
</dbReference>
<dbReference type="Gene3D" id="3.40.50.620">
    <property type="entry name" value="HUPs"/>
    <property type="match status" value="1"/>
</dbReference>
<dbReference type="PANTHER" id="PTHR21299">
    <property type="entry name" value="CYTIDYLATE KINASE/PANTOATE-BETA-ALANINE LIGASE"/>
    <property type="match status" value="1"/>
</dbReference>
<comment type="subcellular location">
    <subcellularLocation>
        <location evidence="1 13">Cytoplasm</location>
    </subcellularLocation>
</comment>
<evidence type="ECO:0000256" key="9">
    <source>
        <dbReference type="ARBA" id="ARBA00022741"/>
    </source>
</evidence>
<evidence type="ECO:0000313" key="15">
    <source>
        <dbReference type="Proteomes" id="UP000277811"/>
    </source>
</evidence>
<dbReference type="CDD" id="cd00560">
    <property type="entry name" value="PanC"/>
    <property type="match status" value="1"/>
</dbReference>
<dbReference type="Proteomes" id="UP000277811">
    <property type="component" value="Unassembled WGS sequence"/>
</dbReference>
<dbReference type="AlphaFoldDB" id="A0A498R7Y4"/>
<keyword evidence="10 13" id="KW-0067">ATP-binding</keyword>
<name>A0A498R7Y4_9FIRM</name>
<feature type="binding site" evidence="13">
    <location>
        <position position="62"/>
    </location>
    <ligand>
        <name>beta-alanine</name>
        <dbReference type="ChEBI" id="CHEBI:57966"/>
    </ligand>
</feature>
<dbReference type="GO" id="GO:0005524">
    <property type="term" value="F:ATP binding"/>
    <property type="evidence" value="ECO:0007669"/>
    <property type="project" value="UniProtKB-KW"/>
</dbReference>
<dbReference type="InterPro" id="IPR004821">
    <property type="entry name" value="Cyt_trans-like"/>
</dbReference>
<dbReference type="Gene3D" id="3.30.1300.10">
    <property type="entry name" value="Pantoate-beta-alanine ligase, C-terminal domain"/>
    <property type="match status" value="1"/>
</dbReference>
<dbReference type="RefSeq" id="WP_122627963.1">
    <property type="nucleotide sequence ID" value="NZ_UPPP01000070.1"/>
</dbReference>
<dbReference type="HAMAP" id="MF_00158">
    <property type="entry name" value="PanC"/>
    <property type="match status" value="1"/>
</dbReference>
<evidence type="ECO:0000256" key="4">
    <source>
        <dbReference type="ARBA" id="ARBA00012219"/>
    </source>
</evidence>
<sequence length="286" mass="31670">MLQVLTTVKEMRAYVDRVRGEGKRIGLVPTMGALHAGHLTLMRQAKQVCDVVIASIFVNPTQFGPQEDYEQYPRVPENDRAKAATAGVDVIFQPEAGEIYPAGYATYVEVGGITEKLCGLSRPGHFRGVATVVCKLFHIVRPDRAFFGQKDAQQTLVIRRMARDLHMDVAVDVLPIVREEDGLALSSRNVYLSPQERTAARVLYRSLGTAEAAVREGERNVTKLLGLIQSELARESLARIEYAEIYGYPELNPIQELQDKALVALAVWFGSTRLIDNTILEVAACS</sequence>
<evidence type="ECO:0000256" key="13">
    <source>
        <dbReference type="HAMAP-Rule" id="MF_00158"/>
    </source>
</evidence>
<dbReference type="EC" id="6.3.2.1" evidence="4 13"/>
<feature type="binding site" evidence="13">
    <location>
        <begin position="31"/>
        <end position="38"/>
    </location>
    <ligand>
        <name>ATP</name>
        <dbReference type="ChEBI" id="CHEBI:30616"/>
    </ligand>
</feature>
<feature type="binding site" evidence="13">
    <location>
        <position position="62"/>
    </location>
    <ligand>
        <name>(R)-pantoate</name>
        <dbReference type="ChEBI" id="CHEBI:15980"/>
    </ligand>
</feature>
<evidence type="ECO:0000256" key="11">
    <source>
        <dbReference type="ARBA" id="ARBA00048258"/>
    </source>
</evidence>
<dbReference type="InterPro" id="IPR003721">
    <property type="entry name" value="Pantoate_ligase"/>
</dbReference>
<accession>A0A498R7Y4</accession>
<evidence type="ECO:0000256" key="2">
    <source>
        <dbReference type="ARBA" id="ARBA00004990"/>
    </source>
</evidence>
<dbReference type="UniPathway" id="UPA00028">
    <property type="reaction ID" value="UER00005"/>
</dbReference>
<evidence type="ECO:0000313" key="14">
    <source>
        <dbReference type="EMBL" id="VBB07017.1"/>
    </source>
</evidence>
<comment type="subunit">
    <text evidence="13">Homodimer.</text>
</comment>
<dbReference type="FunFam" id="3.30.1300.10:FF:000001">
    <property type="entry name" value="Pantothenate synthetase"/>
    <property type="match status" value="1"/>
</dbReference>
<proteinExistence type="inferred from homology"/>